<keyword evidence="1" id="KW-0732">Signal</keyword>
<evidence type="ECO:0000313" key="2">
    <source>
        <dbReference type="EMBL" id="PPQ99207.1"/>
    </source>
</evidence>
<dbReference type="SUPFAM" id="SSF48208">
    <property type="entry name" value="Six-hairpin glycosidases"/>
    <property type="match status" value="1"/>
</dbReference>
<dbReference type="OrthoDB" id="3534988at2759"/>
<evidence type="ECO:0000313" key="3">
    <source>
        <dbReference type="Proteomes" id="UP000284842"/>
    </source>
</evidence>
<feature type="signal peptide" evidence="1">
    <location>
        <begin position="1"/>
        <end position="25"/>
    </location>
</feature>
<protein>
    <recommendedName>
        <fullName evidence="4">Six-hairpin glycosidase-like protein</fullName>
    </recommendedName>
</protein>
<keyword evidence="3" id="KW-1185">Reference proteome</keyword>
<gene>
    <name evidence="2" type="ORF">CVT24_009227</name>
</gene>
<dbReference type="EMBL" id="NHTK01001366">
    <property type="protein sequence ID" value="PPQ99207.1"/>
    <property type="molecule type" value="Genomic_DNA"/>
</dbReference>
<accession>A0A409Y863</accession>
<dbReference type="Gene3D" id="1.50.10.10">
    <property type="match status" value="1"/>
</dbReference>
<evidence type="ECO:0008006" key="4">
    <source>
        <dbReference type="Google" id="ProtNLM"/>
    </source>
</evidence>
<dbReference type="Proteomes" id="UP000284842">
    <property type="component" value="Unassembled WGS sequence"/>
</dbReference>
<proteinExistence type="predicted"/>
<dbReference type="InterPro" id="IPR008928">
    <property type="entry name" value="6-hairpin_glycosidase_sf"/>
</dbReference>
<dbReference type="GO" id="GO:0003824">
    <property type="term" value="F:catalytic activity"/>
    <property type="evidence" value="ECO:0007669"/>
    <property type="project" value="UniProtKB-ARBA"/>
</dbReference>
<comment type="caution">
    <text evidence="2">The sequence shown here is derived from an EMBL/GenBank/DDBJ whole genome shotgun (WGS) entry which is preliminary data.</text>
</comment>
<dbReference type="InParanoid" id="A0A409Y863"/>
<feature type="chain" id="PRO_5019231799" description="Six-hairpin glycosidase-like protein" evidence="1">
    <location>
        <begin position="26"/>
        <end position="705"/>
    </location>
</feature>
<dbReference type="InterPro" id="IPR012341">
    <property type="entry name" value="6hp_glycosidase-like_sf"/>
</dbReference>
<sequence length="705" mass="78827">MLLFDSTITRWLAILLLAFISPTTARIARKEIVQTFNLRLNTSDPYSPLHLGNGNFAFGADITGLQTFVPHNTLSSWGWHNSSLPTTANQTVPDDFTGLQWWTHGRLVDYDQPNPAEADISQWMIANPHRINLGRLGLWFGGQDVSEGDLSGRMQVLDLWSGDAASEFQFSKQKVVVKTVVHPGTDTIGVQISSSLLARGQLGVFFDYPYASGANKFDAPFVGVWDAPESHITTLASKKDGAVIQHDLDATTYFTDISWSTNSASISKDSGQAHRYILRAAKGTSTLSFTATFAPVESRSTSTFNQVESAAASWWNNYWSTGAFVSLPLTNSSAFELQRRIILSQYLLAVNEAGRDPPQESGLVNNGWYGKFHLEMVFWHLGHWQQWGKWDLYDRSIGVYERFLPTSFERAAQQGYQGARLGKMSDPSGRSAPGEINSLLIWQQPHPMFFAEMEWRADPSLTTLKKWDGVLTATADFMASFAWWNESTNVFDLGPPMYPVSENTNPNQTVNPAFELAYWRFGLDVASKWKTRQNKSVPLVWSHVRDNLAPFPIQDGVYVLYEGIQNMWTTPSLIEDHPALLGLFGWLAPDSRLDFEVFNATVQKVYETWNFPFSYGWDFPLLAMTAARMGDAERAVSWLLDPNFQFDALGMPIGGSRVPTPYFPGSSSLLLAVGMMAGGWDGKAEDTHGFPKGWDVQVEGMAKWM</sequence>
<dbReference type="AlphaFoldDB" id="A0A409Y863"/>
<dbReference type="GO" id="GO:0005975">
    <property type="term" value="P:carbohydrate metabolic process"/>
    <property type="evidence" value="ECO:0007669"/>
    <property type="project" value="InterPro"/>
</dbReference>
<reference evidence="2 3" key="1">
    <citation type="journal article" date="2018" name="Evol. Lett.">
        <title>Horizontal gene cluster transfer increased hallucinogenic mushroom diversity.</title>
        <authorList>
            <person name="Reynolds H.T."/>
            <person name="Vijayakumar V."/>
            <person name="Gluck-Thaler E."/>
            <person name="Korotkin H.B."/>
            <person name="Matheny P.B."/>
            <person name="Slot J.C."/>
        </authorList>
    </citation>
    <scope>NUCLEOTIDE SEQUENCE [LARGE SCALE GENOMIC DNA]</scope>
    <source>
        <strain evidence="2 3">2629</strain>
    </source>
</reference>
<name>A0A409Y863_9AGAR</name>
<evidence type="ECO:0000256" key="1">
    <source>
        <dbReference type="SAM" id="SignalP"/>
    </source>
</evidence>
<organism evidence="2 3">
    <name type="scientific">Panaeolus cyanescens</name>
    <dbReference type="NCBI Taxonomy" id="181874"/>
    <lineage>
        <taxon>Eukaryota</taxon>
        <taxon>Fungi</taxon>
        <taxon>Dikarya</taxon>
        <taxon>Basidiomycota</taxon>
        <taxon>Agaricomycotina</taxon>
        <taxon>Agaricomycetes</taxon>
        <taxon>Agaricomycetidae</taxon>
        <taxon>Agaricales</taxon>
        <taxon>Agaricineae</taxon>
        <taxon>Galeropsidaceae</taxon>
        <taxon>Panaeolus</taxon>
    </lineage>
</organism>
<dbReference type="STRING" id="181874.A0A409Y863"/>